<dbReference type="GO" id="GO:0043171">
    <property type="term" value="P:peptide catabolic process"/>
    <property type="evidence" value="ECO:0007669"/>
    <property type="project" value="TreeGrafter"/>
</dbReference>
<dbReference type="GO" id="GO:0016285">
    <property type="term" value="F:alanyl aminopeptidase activity"/>
    <property type="evidence" value="ECO:0007669"/>
    <property type="project" value="UniProtKB-EC"/>
</dbReference>
<reference evidence="14 15" key="1">
    <citation type="submission" date="2018-06" db="EMBL/GenBank/DDBJ databases">
        <authorList>
            <consortium name="Pathogen Informatics"/>
            <person name="Doyle S."/>
        </authorList>
    </citation>
    <scope>NUCLEOTIDE SEQUENCE [LARGE SCALE GENOMIC DNA]</scope>
    <source>
        <strain evidence="14 15">NCTC11343</strain>
    </source>
</reference>
<evidence type="ECO:0000256" key="3">
    <source>
        <dbReference type="ARBA" id="ARBA00010136"/>
    </source>
</evidence>
<keyword evidence="9 14" id="KW-0378">Hydrolase</keyword>
<organism evidence="14 15">
    <name type="scientific">Sphingobacterium multivorum</name>
    <dbReference type="NCBI Taxonomy" id="28454"/>
    <lineage>
        <taxon>Bacteria</taxon>
        <taxon>Pseudomonadati</taxon>
        <taxon>Bacteroidota</taxon>
        <taxon>Sphingobacteriia</taxon>
        <taxon>Sphingobacteriales</taxon>
        <taxon>Sphingobacteriaceae</taxon>
        <taxon>Sphingobacterium</taxon>
    </lineage>
</organism>
<keyword evidence="6 14" id="KW-0031">Aminopeptidase</keyword>
<dbReference type="InterPro" id="IPR016024">
    <property type="entry name" value="ARM-type_fold"/>
</dbReference>
<evidence type="ECO:0000313" key="15">
    <source>
        <dbReference type="Proteomes" id="UP000251241"/>
    </source>
</evidence>
<evidence type="ECO:0000256" key="6">
    <source>
        <dbReference type="ARBA" id="ARBA00022438"/>
    </source>
</evidence>
<dbReference type="GO" id="GO:0005615">
    <property type="term" value="C:extracellular space"/>
    <property type="evidence" value="ECO:0007669"/>
    <property type="project" value="TreeGrafter"/>
</dbReference>
<protein>
    <recommendedName>
        <fullName evidence="5">Aminopeptidase N</fullName>
        <ecNumber evidence="4">3.4.11.2</ecNumber>
    </recommendedName>
</protein>
<dbReference type="EC" id="3.4.11.2" evidence="4"/>
<dbReference type="InterPro" id="IPR027268">
    <property type="entry name" value="Peptidase_M4/M1_CTD_sf"/>
</dbReference>
<accession>A0A2X2L4Z6</accession>
<dbReference type="InterPro" id="IPR042097">
    <property type="entry name" value="Aminopeptidase_N-like_N_sf"/>
</dbReference>
<dbReference type="GO" id="GO:0008270">
    <property type="term" value="F:zinc ion binding"/>
    <property type="evidence" value="ECO:0007669"/>
    <property type="project" value="InterPro"/>
</dbReference>
<dbReference type="InterPro" id="IPR014782">
    <property type="entry name" value="Peptidase_M1_dom"/>
</dbReference>
<dbReference type="Gene3D" id="2.60.40.1730">
    <property type="entry name" value="tricorn interacting facor f3 domain"/>
    <property type="match status" value="1"/>
</dbReference>
<evidence type="ECO:0000256" key="11">
    <source>
        <dbReference type="ARBA" id="ARBA00023049"/>
    </source>
</evidence>
<dbReference type="InterPro" id="IPR045357">
    <property type="entry name" value="Aminopeptidase_N-like_N"/>
</dbReference>
<dbReference type="GO" id="GO:0016020">
    <property type="term" value="C:membrane"/>
    <property type="evidence" value="ECO:0007669"/>
    <property type="project" value="TreeGrafter"/>
</dbReference>
<dbReference type="PRINTS" id="PR00756">
    <property type="entry name" value="ALADIPTASE"/>
</dbReference>
<evidence type="ECO:0000256" key="4">
    <source>
        <dbReference type="ARBA" id="ARBA00012564"/>
    </source>
</evidence>
<gene>
    <name evidence="14" type="primary">pepN_1</name>
    <name evidence="14" type="ORF">NCTC11343_00831</name>
</gene>
<keyword evidence="8" id="KW-0479">Metal-binding</keyword>
<evidence type="ECO:0000313" key="14">
    <source>
        <dbReference type="EMBL" id="SPZ84300.1"/>
    </source>
</evidence>
<evidence type="ECO:0000256" key="10">
    <source>
        <dbReference type="ARBA" id="ARBA00022833"/>
    </source>
</evidence>
<dbReference type="CDD" id="cd09603">
    <property type="entry name" value="M1_APN_like"/>
    <property type="match status" value="1"/>
</dbReference>
<dbReference type="Proteomes" id="UP000251241">
    <property type="component" value="Unassembled WGS sequence"/>
</dbReference>
<evidence type="ECO:0000256" key="8">
    <source>
        <dbReference type="ARBA" id="ARBA00022723"/>
    </source>
</evidence>
<evidence type="ECO:0000256" key="2">
    <source>
        <dbReference type="ARBA" id="ARBA00001947"/>
    </source>
</evidence>
<dbReference type="GO" id="GO:0070006">
    <property type="term" value="F:metalloaminopeptidase activity"/>
    <property type="evidence" value="ECO:0007669"/>
    <property type="project" value="TreeGrafter"/>
</dbReference>
<evidence type="ECO:0000256" key="7">
    <source>
        <dbReference type="ARBA" id="ARBA00022670"/>
    </source>
</evidence>
<evidence type="ECO:0000256" key="1">
    <source>
        <dbReference type="ARBA" id="ARBA00000098"/>
    </source>
</evidence>
<dbReference type="AlphaFoldDB" id="A0A2X2L4Z6"/>
<dbReference type="SUPFAM" id="SSF48371">
    <property type="entry name" value="ARM repeat"/>
    <property type="match status" value="1"/>
</dbReference>
<dbReference type="SUPFAM" id="SSF63737">
    <property type="entry name" value="Leukotriene A4 hydrolase N-terminal domain"/>
    <property type="match status" value="1"/>
</dbReference>
<comment type="similarity">
    <text evidence="3">Belongs to the peptidase M1 family.</text>
</comment>
<dbReference type="InterPro" id="IPR001930">
    <property type="entry name" value="Peptidase_M1"/>
</dbReference>
<dbReference type="EMBL" id="UAUU01000002">
    <property type="protein sequence ID" value="SPZ84300.1"/>
    <property type="molecule type" value="Genomic_DNA"/>
</dbReference>
<dbReference type="Pfam" id="PF01433">
    <property type="entry name" value="Peptidase_M1"/>
    <property type="match status" value="1"/>
</dbReference>
<dbReference type="Pfam" id="PF17900">
    <property type="entry name" value="Peptidase_M1_N"/>
    <property type="match status" value="1"/>
</dbReference>
<dbReference type="RefSeq" id="WP_112373872.1">
    <property type="nucleotide sequence ID" value="NZ_CP069793.1"/>
</dbReference>
<keyword evidence="7" id="KW-0645">Protease</keyword>
<evidence type="ECO:0000259" key="12">
    <source>
        <dbReference type="Pfam" id="PF01433"/>
    </source>
</evidence>
<name>A0A2X2L4Z6_SPHMU</name>
<dbReference type="GO" id="GO:0005737">
    <property type="term" value="C:cytoplasm"/>
    <property type="evidence" value="ECO:0007669"/>
    <property type="project" value="TreeGrafter"/>
</dbReference>
<proteinExistence type="inferred from homology"/>
<keyword evidence="11" id="KW-0482">Metalloprotease</keyword>
<dbReference type="PANTHER" id="PTHR11533">
    <property type="entry name" value="PROTEASE M1 ZINC METALLOPROTEASE"/>
    <property type="match status" value="1"/>
</dbReference>
<keyword evidence="10" id="KW-0862">Zinc</keyword>
<evidence type="ECO:0000256" key="9">
    <source>
        <dbReference type="ARBA" id="ARBA00022801"/>
    </source>
</evidence>
<dbReference type="GeneID" id="97178749"/>
<dbReference type="InterPro" id="IPR050344">
    <property type="entry name" value="Peptidase_M1_aminopeptidases"/>
</dbReference>
<dbReference type="GO" id="GO:0042277">
    <property type="term" value="F:peptide binding"/>
    <property type="evidence" value="ECO:0007669"/>
    <property type="project" value="TreeGrafter"/>
</dbReference>
<feature type="domain" description="Peptidase M1 membrane alanine aminopeptidase" evidence="12">
    <location>
        <begin position="270"/>
        <end position="476"/>
    </location>
</feature>
<evidence type="ECO:0000259" key="13">
    <source>
        <dbReference type="Pfam" id="PF17900"/>
    </source>
</evidence>
<feature type="domain" description="Aminopeptidase N-like N-terminal" evidence="13">
    <location>
        <begin position="43"/>
        <end position="232"/>
    </location>
</feature>
<dbReference type="SUPFAM" id="SSF55486">
    <property type="entry name" value="Metalloproteases ('zincins'), catalytic domain"/>
    <property type="match status" value="1"/>
</dbReference>
<evidence type="ECO:0000256" key="5">
    <source>
        <dbReference type="ARBA" id="ARBA00015611"/>
    </source>
</evidence>
<sequence>MFKKVIYLSLSISILQIGISEAQQLPIDQQYRATPTKINDLVHTKLDVRFDYTNQFLNGKEWVTLQPYFYPTDSLRLDAKGMDIKQVSLVNGTQMIPLKYTYDDHSLLIKLDRNYLAKEQYTVYLDYTAKPNLLKAQGSAAINDAKGLYFINPDERTPNKPRQIWTQGETEASSAWFPTIDRPNQKTTAEISMTVLDNYVSLSNGALSNQQKNSDGTRTDTWKMDLPHAPYLFMMAVGDFKIYQDKYNNIPVDYYLEPKYAPYAKDIFGKTPAMMDFYSKTLGVPYPWNKYAQIVCRDYVSGAMENTSATLHGEHVQKTKRELLDDNQEGTIAHELFHQWFGDLVTAESWSNLTMNESFATFGEVIWREHDGGKDRGDKSRFEKLQSYLKSTKNGKSPTLARYYYHDKEDMFDNISYAKGSLILYALKEQMGDEAFYQSLKKYLTDNSFKTGEPQQLRLAMEEVTGKDWAPYFNQWYYQGGHPILKITTRNGENSIILNVAQIQDSTVQTFQLPLAVDIYTKNGKIRLTFQLNKRNAQFMIPLPAAVEFIDVDPEKTLVGQIQIDKSDADYLYQYEHAPSFANRVGAIAYASKNPTNFISQQILTKALADTDADLAATAIQGLDLSNPTVRKSTEKTILTLAEKSEASVIRASAIQKLAQTKDKKYKSLILNAVNDKSYMVIASSIMAIKSAYPDQLQQSLKRIDPDATEYLKALITELSKS</sequence>
<dbReference type="GO" id="GO:0006508">
    <property type="term" value="P:proteolysis"/>
    <property type="evidence" value="ECO:0007669"/>
    <property type="project" value="UniProtKB-KW"/>
</dbReference>
<dbReference type="PANTHER" id="PTHR11533:SF174">
    <property type="entry name" value="PUROMYCIN-SENSITIVE AMINOPEPTIDASE-RELATED"/>
    <property type="match status" value="1"/>
</dbReference>
<dbReference type="Gene3D" id="1.10.390.10">
    <property type="entry name" value="Neutral Protease Domain 2"/>
    <property type="match status" value="1"/>
</dbReference>
<comment type="catalytic activity">
    <reaction evidence="1">
        <text>Release of an N-terminal amino acid, Xaa-|-Yaa- from a peptide, amide or arylamide. Xaa is preferably Ala, but may be most amino acids including Pro (slow action). When a terminal hydrophobic residue is followed by a prolyl residue, the two may be released as an intact Xaa-Pro dipeptide.</text>
        <dbReference type="EC" id="3.4.11.2"/>
    </reaction>
</comment>
<comment type="cofactor">
    <cofactor evidence="2">
        <name>Zn(2+)</name>
        <dbReference type="ChEBI" id="CHEBI:29105"/>
    </cofactor>
</comment>